<dbReference type="GO" id="GO:0044695">
    <property type="term" value="C:Dsc E3 ubiquitin ligase complex"/>
    <property type="evidence" value="ECO:0007669"/>
    <property type="project" value="InterPro"/>
</dbReference>
<organism evidence="4 5">
    <name type="scientific">Pseudocercospora musae</name>
    <dbReference type="NCBI Taxonomy" id="113226"/>
    <lineage>
        <taxon>Eukaryota</taxon>
        <taxon>Fungi</taxon>
        <taxon>Dikarya</taxon>
        <taxon>Ascomycota</taxon>
        <taxon>Pezizomycotina</taxon>
        <taxon>Dothideomycetes</taxon>
        <taxon>Dothideomycetidae</taxon>
        <taxon>Mycosphaerellales</taxon>
        <taxon>Mycosphaerellaceae</taxon>
        <taxon>Pseudocercospora</taxon>
    </lineage>
</organism>
<evidence type="ECO:0000259" key="3">
    <source>
        <dbReference type="Pfam" id="PF13373"/>
    </source>
</evidence>
<evidence type="ECO:0000259" key="2">
    <source>
        <dbReference type="Pfam" id="PF10302"/>
    </source>
</evidence>
<dbReference type="Proteomes" id="UP000073492">
    <property type="component" value="Unassembled WGS sequence"/>
</dbReference>
<dbReference type="PANTHER" id="PTHR28049">
    <property type="entry name" value="TRANSMEMBRANE PROTEIN YOR223W"/>
    <property type="match status" value="1"/>
</dbReference>
<feature type="region of interest" description="Disordered" evidence="1">
    <location>
        <begin position="116"/>
        <end position="160"/>
    </location>
</feature>
<dbReference type="AlphaFoldDB" id="A0A139HVS0"/>
<dbReference type="PANTHER" id="PTHR28049:SF1">
    <property type="entry name" value="DSC E3 UBIQUITIN LIGASE COMPLEX SUBUNIT 3"/>
    <property type="match status" value="1"/>
</dbReference>
<evidence type="ECO:0008006" key="6">
    <source>
        <dbReference type="Google" id="ProtNLM"/>
    </source>
</evidence>
<evidence type="ECO:0000256" key="1">
    <source>
        <dbReference type="SAM" id="MobiDB-lite"/>
    </source>
</evidence>
<feature type="compositionally biased region" description="Basic and acidic residues" evidence="1">
    <location>
        <begin position="116"/>
        <end position="146"/>
    </location>
</feature>
<dbReference type="GO" id="GO:0005783">
    <property type="term" value="C:endoplasmic reticulum"/>
    <property type="evidence" value="ECO:0007669"/>
    <property type="project" value="TreeGrafter"/>
</dbReference>
<sequence>MSKPTTTPIDLVIRFSTSNPDLLLSICSPSTTSGLALKQEIRSHLSSPTSESKLRLIHSGRVLPDGAALSKSLNVAAPPPPSALSDKAKGKLPVKEAGSRVYIHCSIGDPLSADDLTKEKREAEEADAALKSEKTSKAADTKRQQDDASTTTTPAPRGFDRLLTAGFTSSEVAALRAQFLAIQSHTHTPDTMPTGQQLLALEERWLDSGPNTAEGGTNDAGGFGAEDSGGLEDMLYGNLIGFFWPIGAMCWLMREEGVWSRRRQIAVLSGFMVNLLFGGLKWIN</sequence>
<dbReference type="Pfam" id="PF10302">
    <property type="entry name" value="Dsc3_N"/>
    <property type="match status" value="1"/>
</dbReference>
<keyword evidence="5" id="KW-1185">Reference proteome</keyword>
<name>A0A139HVS0_9PEZI</name>
<gene>
    <name evidence="4" type="ORF">AC579_1178</name>
</gene>
<dbReference type="OrthoDB" id="2556122at2759"/>
<evidence type="ECO:0000313" key="5">
    <source>
        <dbReference type="Proteomes" id="UP000073492"/>
    </source>
</evidence>
<protein>
    <recommendedName>
        <fullName evidence="6">Ubiquitin-like domain-containing protein</fullName>
    </recommendedName>
</protein>
<accession>A0A139HVS0</accession>
<dbReference type="EMBL" id="LFZO01000552">
    <property type="protein sequence ID" value="KXT06548.1"/>
    <property type="molecule type" value="Genomic_DNA"/>
</dbReference>
<dbReference type="InterPro" id="IPR045226">
    <property type="entry name" value="Dsc3"/>
</dbReference>
<dbReference type="InterPro" id="IPR019413">
    <property type="entry name" value="Dsc3_ub-like_dom"/>
</dbReference>
<dbReference type="InterPro" id="IPR025390">
    <property type="entry name" value="Dsc3_C"/>
</dbReference>
<dbReference type="Gene3D" id="3.10.20.90">
    <property type="entry name" value="Phosphatidylinositol 3-kinase Catalytic Subunit, Chain A, domain 1"/>
    <property type="match status" value="1"/>
</dbReference>
<dbReference type="SUPFAM" id="SSF54236">
    <property type="entry name" value="Ubiquitin-like"/>
    <property type="match status" value="1"/>
</dbReference>
<dbReference type="Pfam" id="PF13373">
    <property type="entry name" value="Dsc3_C"/>
    <property type="match status" value="1"/>
</dbReference>
<feature type="domain" description="DSC E3 ubiquitin ligase complex subunit 3 C-terminal" evidence="3">
    <location>
        <begin position="157"/>
        <end position="280"/>
    </location>
</feature>
<dbReference type="InterPro" id="IPR029071">
    <property type="entry name" value="Ubiquitin-like_domsf"/>
</dbReference>
<reference evidence="4 5" key="1">
    <citation type="submission" date="2015-07" db="EMBL/GenBank/DDBJ databases">
        <title>Comparative genomics of the Sigatoka disease complex on banana suggests a link between parallel evolutionary changes in Pseudocercospora fijiensis and Pseudocercospora eumusae and increased virulence on the banana host.</title>
        <authorList>
            <person name="Chang T.-C."/>
            <person name="Salvucci A."/>
            <person name="Crous P.W."/>
            <person name="Stergiopoulos I."/>
        </authorList>
    </citation>
    <scope>NUCLEOTIDE SEQUENCE [LARGE SCALE GENOMIC DNA]</scope>
    <source>
        <strain evidence="4 5">CBS 116634</strain>
    </source>
</reference>
<evidence type="ECO:0000313" key="4">
    <source>
        <dbReference type="EMBL" id="KXT06548.1"/>
    </source>
</evidence>
<feature type="domain" description="DSC E3 ubiquitin ligase complex subunit 3 ubiquitin-like" evidence="2">
    <location>
        <begin position="10"/>
        <end position="109"/>
    </location>
</feature>
<proteinExistence type="predicted"/>
<comment type="caution">
    <text evidence="4">The sequence shown here is derived from an EMBL/GenBank/DDBJ whole genome shotgun (WGS) entry which is preliminary data.</text>
</comment>